<organism evidence="3 4">
    <name type="scientific">Staphylococcus haemolyticus</name>
    <dbReference type="NCBI Taxonomy" id="1283"/>
    <lineage>
        <taxon>Bacteria</taxon>
        <taxon>Bacillati</taxon>
        <taxon>Bacillota</taxon>
        <taxon>Bacilli</taxon>
        <taxon>Bacillales</taxon>
        <taxon>Staphylococcaceae</taxon>
        <taxon>Staphylococcus</taxon>
    </lineage>
</organism>
<dbReference type="InterPro" id="IPR039564">
    <property type="entry name" value="Peptidase_C39-like"/>
</dbReference>
<dbReference type="PROSITE" id="PS51257">
    <property type="entry name" value="PROKAR_LIPOPROTEIN"/>
    <property type="match status" value="1"/>
</dbReference>
<dbReference type="AlphaFoldDB" id="A0A2A1KCG9"/>
<gene>
    <name evidence="3" type="ORF">CV019_10005</name>
    <name evidence="2" type="ORF">RO950_01250</name>
</gene>
<dbReference type="OMA" id="HHQTIFP"/>
<dbReference type="Gene3D" id="3.90.70.10">
    <property type="entry name" value="Cysteine proteinases"/>
    <property type="match status" value="1"/>
</dbReference>
<reference evidence="2 5" key="2">
    <citation type="submission" date="2023-08" db="EMBL/GenBank/DDBJ databases">
        <title>Genomic surveillance of Staphylococcus haemolyticus neonatal outbreak in southern France.</title>
        <authorList>
            <person name="Magnan C."/>
            <person name="Morsli M."/>
            <person name="Thiery B."/>
            <person name="Salipante F."/>
            <person name="Attar J."/>
            <person name="Massimo D.M."/>
            <person name="Ory J."/>
            <person name="Pantel A."/>
            <person name="Lavigne J.-P."/>
        </authorList>
    </citation>
    <scope>NUCLEOTIDE SEQUENCE [LARGE SCALE GENOMIC DNA]</scope>
    <source>
        <strain evidence="2 5">NSH026</strain>
    </source>
</reference>
<dbReference type="Pfam" id="PF13529">
    <property type="entry name" value="Peptidase_C39_2"/>
    <property type="match status" value="1"/>
</dbReference>
<dbReference type="Proteomes" id="UP001269271">
    <property type="component" value="Unassembled WGS sequence"/>
</dbReference>
<dbReference type="PIRSF" id="PIRSF032442">
    <property type="entry name" value="UCP032442"/>
    <property type="match status" value="1"/>
</dbReference>
<dbReference type="EMBL" id="JAVSOO010000002">
    <property type="protein sequence ID" value="MDT4285648.1"/>
    <property type="molecule type" value="Genomic_DNA"/>
</dbReference>
<dbReference type="KEGG" id="shh:ShL2_00524"/>
<reference evidence="3 4" key="1">
    <citation type="submission" date="2017-11" db="EMBL/GenBank/DDBJ databases">
        <authorList>
            <person name="Founou R.C."/>
            <person name="Founou L."/>
            <person name="Allam M."/>
            <person name="Ismail A."/>
            <person name="Essack S.Y."/>
        </authorList>
    </citation>
    <scope>NUCLEOTIDE SEQUENCE [LARGE SCALE GENOMIC DNA]</scope>
    <source>
        <strain evidence="3 4">G811N2B1</strain>
    </source>
</reference>
<dbReference type="RefSeq" id="WP_011274950.1">
    <property type="nucleotide sequence ID" value="NZ_BKAY01000007.1"/>
</dbReference>
<accession>A0A2A1KCG9</accession>
<dbReference type="GeneID" id="93780020"/>
<name>A0A2A1KCG9_STAHA</name>
<dbReference type="InterPro" id="IPR016997">
    <property type="entry name" value="UCP032442"/>
</dbReference>
<dbReference type="STRING" id="1283.ShL2_00524"/>
<dbReference type="EMBL" id="PGWX01000357">
    <property type="protein sequence ID" value="PPJ73124.1"/>
    <property type="molecule type" value="Genomic_DNA"/>
</dbReference>
<evidence type="ECO:0000259" key="1">
    <source>
        <dbReference type="Pfam" id="PF13529"/>
    </source>
</evidence>
<proteinExistence type="predicted"/>
<dbReference type="Proteomes" id="UP000238153">
    <property type="component" value="Unassembled WGS sequence"/>
</dbReference>
<evidence type="ECO:0000313" key="3">
    <source>
        <dbReference type="EMBL" id="PPJ73124.1"/>
    </source>
</evidence>
<protein>
    <submittedName>
        <fullName evidence="2">C39 family peptidase</fullName>
    </submittedName>
</protein>
<evidence type="ECO:0000313" key="4">
    <source>
        <dbReference type="Proteomes" id="UP000238153"/>
    </source>
</evidence>
<evidence type="ECO:0000313" key="5">
    <source>
        <dbReference type="Proteomes" id="UP001269271"/>
    </source>
</evidence>
<feature type="domain" description="Peptidase C39-like" evidence="1">
    <location>
        <begin position="7"/>
        <end position="158"/>
    </location>
</feature>
<comment type="caution">
    <text evidence="3">The sequence shown here is derived from an EMBL/GenBank/DDBJ whole genome shotgun (WGS) entry which is preliminary data.</text>
</comment>
<sequence>MKRTILSIKPISQLFPIPMVMGCEGVSAAMLLQYNDYNIKATEIMKHWPKHPNNPYKGYVGHHLLVKLGHHQTIFPNAYVPYLQTIDSRIVDGTGTELTSLEAVIDSGQPVIMYHTSLGRKPFRKHFTFDDRKKELVSNIHVTLLIGYDDKYYYYIDPLWSHLFKFVIFPAIVPNRFQVIKIAKSKLERSFNAPGRTCIYLKVNTND</sequence>
<dbReference type="PANTHER" id="PTHR37806:SF1">
    <property type="entry name" value="PEPTIDASE C39-LIKE DOMAIN-CONTAINING PROTEIN"/>
    <property type="match status" value="1"/>
</dbReference>
<keyword evidence="5" id="KW-1185">Reference proteome</keyword>
<dbReference type="PANTHER" id="PTHR37806">
    <property type="entry name" value="LMO0724 PROTEIN"/>
    <property type="match status" value="1"/>
</dbReference>
<evidence type="ECO:0000313" key="2">
    <source>
        <dbReference type="EMBL" id="MDT4285648.1"/>
    </source>
</evidence>